<keyword evidence="1" id="KW-1133">Transmembrane helix</keyword>
<reference evidence="3" key="1">
    <citation type="submission" date="2017-04" db="EMBL/GenBank/DDBJ databases">
        <authorList>
            <person name="Varghese N."/>
            <person name="Submissions S."/>
        </authorList>
    </citation>
    <scope>NUCLEOTIDE SEQUENCE [LARGE SCALE GENOMIC DNA]</scope>
    <source>
        <strain evidence="3">DSM 4125</strain>
    </source>
</reference>
<evidence type="ECO:0000313" key="2">
    <source>
        <dbReference type="EMBL" id="SMG50247.1"/>
    </source>
</evidence>
<sequence>MFYDIPVTEGANTFFWILVTLVGLVNAIAFIDKRNTDKEESES</sequence>
<dbReference type="STRING" id="1028.SAMN05661096_03641"/>
<keyword evidence="1" id="KW-0812">Transmembrane</keyword>
<organism evidence="2 3">
    <name type="scientific">Marivirga sericea</name>
    <dbReference type="NCBI Taxonomy" id="1028"/>
    <lineage>
        <taxon>Bacteria</taxon>
        <taxon>Pseudomonadati</taxon>
        <taxon>Bacteroidota</taxon>
        <taxon>Cytophagia</taxon>
        <taxon>Cytophagales</taxon>
        <taxon>Marivirgaceae</taxon>
        <taxon>Marivirga</taxon>
    </lineage>
</organism>
<name>A0A1X7L9L4_9BACT</name>
<dbReference type="RefSeq" id="WP_013455077.1">
    <property type="nucleotide sequence ID" value="NZ_FXAW01000009.1"/>
</dbReference>
<accession>A0A1X7L9L4</accession>
<evidence type="ECO:0000256" key="1">
    <source>
        <dbReference type="SAM" id="Phobius"/>
    </source>
</evidence>
<dbReference type="AlphaFoldDB" id="A0A1X7L9L4"/>
<keyword evidence="1" id="KW-0472">Membrane</keyword>
<feature type="transmembrane region" description="Helical" evidence="1">
    <location>
        <begin position="13"/>
        <end position="31"/>
    </location>
</feature>
<evidence type="ECO:0000313" key="3">
    <source>
        <dbReference type="Proteomes" id="UP000193804"/>
    </source>
</evidence>
<dbReference type="Proteomes" id="UP000193804">
    <property type="component" value="Unassembled WGS sequence"/>
</dbReference>
<dbReference type="EMBL" id="FXAW01000009">
    <property type="protein sequence ID" value="SMG50247.1"/>
    <property type="molecule type" value="Genomic_DNA"/>
</dbReference>
<keyword evidence="3" id="KW-1185">Reference proteome</keyword>
<protein>
    <submittedName>
        <fullName evidence="2">Uncharacterized protein</fullName>
    </submittedName>
</protein>
<gene>
    <name evidence="2" type="ORF">SAMN05661096_03641</name>
</gene>
<proteinExistence type="predicted"/>